<dbReference type="Proteomes" id="UP000001038">
    <property type="component" value="Chromosome 4"/>
</dbReference>
<evidence type="ECO:0000313" key="12">
    <source>
        <dbReference type="Proteomes" id="UP000001038"/>
    </source>
</evidence>
<evidence type="ECO:0000256" key="5">
    <source>
        <dbReference type="ARBA" id="ARBA00022692"/>
    </source>
</evidence>
<evidence type="ECO:0000256" key="8">
    <source>
        <dbReference type="ARBA" id="ARBA00023136"/>
    </source>
</evidence>
<protein>
    <recommendedName>
        <fullName evidence="10">Phosphatidylinositol-glycan biosynthesis class X protein</fullName>
    </recommendedName>
</protein>
<organism evidence="11 12">
    <name type="scientific">Oryzias latipes</name>
    <name type="common">Japanese rice fish</name>
    <name type="synonym">Japanese killifish</name>
    <dbReference type="NCBI Taxonomy" id="8090"/>
    <lineage>
        <taxon>Eukaryota</taxon>
        <taxon>Metazoa</taxon>
        <taxon>Chordata</taxon>
        <taxon>Craniata</taxon>
        <taxon>Vertebrata</taxon>
        <taxon>Euteleostomi</taxon>
        <taxon>Actinopterygii</taxon>
        <taxon>Neopterygii</taxon>
        <taxon>Teleostei</taxon>
        <taxon>Neoteleostei</taxon>
        <taxon>Acanthomorphata</taxon>
        <taxon>Ovalentaria</taxon>
        <taxon>Atherinomorphae</taxon>
        <taxon>Beloniformes</taxon>
        <taxon>Adrianichthyidae</taxon>
        <taxon>Oryziinae</taxon>
        <taxon>Oryzias</taxon>
    </lineage>
</organism>
<dbReference type="OrthoDB" id="5546453at2759"/>
<reference evidence="11" key="2">
    <citation type="submission" date="2025-08" db="UniProtKB">
        <authorList>
            <consortium name="Ensembl"/>
        </authorList>
    </citation>
    <scope>IDENTIFICATION</scope>
    <source>
        <strain evidence="11">Hd-rR</strain>
    </source>
</reference>
<evidence type="ECO:0000256" key="9">
    <source>
        <dbReference type="ARBA" id="ARBA00023180"/>
    </source>
</evidence>
<evidence type="ECO:0000256" key="7">
    <source>
        <dbReference type="ARBA" id="ARBA00022989"/>
    </source>
</evidence>
<evidence type="ECO:0000256" key="2">
    <source>
        <dbReference type="ARBA" id="ARBA00004687"/>
    </source>
</evidence>
<evidence type="ECO:0000256" key="1">
    <source>
        <dbReference type="ARBA" id="ARBA00004389"/>
    </source>
</evidence>
<evidence type="ECO:0000256" key="4">
    <source>
        <dbReference type="ARBA" id="ARBA00022502"/>
    </source>
</evidence>
<dbReference type="GO" id="GO:0005789">
    <property type="term" value="C:endoplasmic reticulum membrane"/>
    <property type="evidence" value="ECO:0007669"/>
    <property type="project" value="UniProtKB-SubCell"/>
</dbReference>
<dbReference type="PANTHER" id="PTHR28650">
    <property type="entry name" value="PHOSPHATIDYLINOSITOL-GLYCAN BIOSYNTHESIS CLASS X PROTEIN"/>
    <property type="match status" value="1"/>
</dbReference>
<dbReference type="Bgee" id="ENSORLG00000022525">
    <property type="expression patterns" value="Expressed in ovary and 14 other cell types or tissues"/>
</dbReference>
<evidence type="ECO:0000256" key="10">
    <source>
        <dbReference type="RuleBase" id="RU366056"/>
    </source>
</evidence>
<keyword evidence="6 10" id="KW-0256">Endoplasmic reticulum</keyword>
<comment type="pathway">
    <text evidence="2 10">Glycolipid biosynthesis; glycosylphosphatidylinositol-anchor biosynthesis.</text>
</comment>
<dbReference type="Pfam" id="PF08320">
    <property type="entry name" value="PIG-X"/>
    <property type="match status" value="1"/>
</dbReference>
<dbReference type="FunCoup" id="A0A3B3HBG3">
    <property type="interactions" value="349"/>
</dbReference>
<sequence>MYYLRFYLFFCSAPCVCLLKEGNGDQEPCFFLKGLQPSLYVELSHKGFHREVVTTVELGSETPADVRALLVYRWPRDVYVDPYQVASLSHQRGWQMLFNTAIDLEEPAHRTSEFSTYVFPSHAGPTPNPLKVTIPIHGRYHKPSFDGKTFTPVHIELPELLLWTKKCTPFQRLEPHTVLDAPCTASNTSICSWVKIQNPNKNSVPMSLHLPVGDGSTVRLISTGTLVVTLICCVVLCHSMLKHQLR</sequence>
<dbReference type="InterPro" id="IPR040039">
    <property type="entry name" value="PIGX"/>
</dbReference>
<comment type="similarity">
    <text evidence="3 10">Belongs to the PIGX family.</text>
</comment>
<keyword evidence="4 10" id="KW-0337">GPI-anchor biosynthesis</keyword>
<keyword evidence="5 10" id="KW-0812">Transmembrane</keyword>
<keyword evidence="7 10" id="KW-1133">Transmembrane helix</keyword>
<dbReference type="AlphaFoldDB" id="A0A3B3HBG3"/>
<keyword evidence="12" id="KW-1185">Reference proteome</keyword>
<dbReference type="GO" id="GO:0006506">
    <property type="term" value="P:GPI anchor biosynthetic process"/>
    <property type="evidence" value="ECO:0007669"/>
    <property type="project" value="UniProtKB-UniPathway"/>
</dbReference>
<evidence type="ECO:0000256" key="3">
    <source>
        <dbReference type="ARBA" id="ARBA00010345"/>
    </source>
</evidence>
<reference evidence="11" key="3">
    <citation type="submission" date="2025-09" db="UniProtKB">
        <authorList>
            <consortium name="Ensembl"/>
        </authorList>
    </citation>
    <scope>IDENTIFICATION</scope>
    <source>
        <strain evidence="11">Hd-rR</strain>
    </source>
</reference>
<comment type="subcellular location">
    <subcellularLocation>
        <location evidence="1 10">Endoplasmic reticulum membrane</location>
        <topology evidence="1 10">Single-pass membrane protein</topology>
    </subcellularLocation>
</comment>
<keyword evidence="8 10" id="KW-0472">Membrane</keyword>
<dbReference type="InParanoid" id="A0A3B3HBG3"/>
<dbReference type="GeneTree" id="ENSGT00390000017679"/>
<feature type="transmembrane region" description="Helical" evidence="10">
    <location>
        <begin position="220"/>
        <end position="241"/>
    </location>
</feature>
<gene>
    <name evidence="11" type="primary">pigx</name>
</gene>
<dbReference type="RefSeq" id="XP_023809743.1">
    <property type="nucleotide sequence ID" value="XM_023953975.1"/>
</dbReference>
<evidence type="ECO:0000256" key="6">
    <source>
        <dbReference type="ARBA" id="ARBA00022824"/>
    </source>
</evidence>
<name>A0A3B3HBG3_ORYLA</name>
<accession>A0A3B3HBG3</accession>
<dbReference type="KEGG" id="ola:105353873"/>
<dbReference type="GeneID" id="105353873"/>
<dbReference type="STRING" id="8090.ENSORLP00000029187"/>
<proteinExistence type="inferred from homology"/>
<dbReference type="CTD" id="54965"/>
<evidence type="ECO:0000313" key="11">
    <source>
        <dbReference type="Ensembl" id="ENSORLP00000029187.1"/>
    </source>
</evidence>
<dbReference type="InterPro" id="IPR013233">
    <property type="entry name" value="PIG-X/PBN1"/>
</dbReference>
<keyword evidence="9" id="KW-0325">Glycoprotein</keyword>
<dbReference type="UniPathway" id="UPA00196"/>
<dbReference type="Ensembl" id="ENSORLT00000032241.1">
    <property type="protein sequence ID" value="ENSORLP00000029187.1"/>
    <property type="gene ID" value="ENSORLG00000022525.1"/>
</dbReference>
<comment type="function">
    <text evidence="10">Stabilizing subunit of the glycosylphosphatidylinositol-mannosyltransferase I complex which catalyzes the transfer of the first mannose, via an alpha-1,4 bond from a dolichol-phosphate-mannose (Dol-P-Man) to the glucosaminyl acyl phosphatidylinositol (GlcN-(acyl)PI) intermediate to generate alpha-D-Man-(1-&gt;4)-alpha-D-GlcN-(1-&gt;6)-(1-radyl,2-acyl-sn-glycero-3-phospho)-2-acyl-inositol and participates in the sixth step of the glycosylphosphatidylinositol-anchor biosynthesis. Probably acts by stabilizing the mannosyltransferase PIGM.</text>
</comment>
<reference evidence="11 12" key="1">
    <citation type="journal article" date="2007" name="Nature">
        <title>The medaka draft genome and insights into vertebrate genome evolution.</title>
        <authorList>
            <person name="Kasahara M."/>
            <person name="Naruse K."/>
            <person name="Sasaki S."/>
            <person name="Nakatani Y."/>
            <person name="Qu W."/>
            <person name="Ahsan B."/>
            <person name="Yamada T."/>
            <person name="Nagayasu Y."/>
            <person name="Doi K."/>
            <person name="Kasai Y."/>
            <person name="Jindo T."/>
            <person name="Kobayashi D."/>
            <person name="Shimada A."/>
            <person name="Toyoda A."/>
            <person name="Kuroki Y."/>
            <person name="Fujiyama A."/>
            <person name="Sasaki T."/>
            <person name="Shimizu A."/>
            <person name="Asakawa S."/>
            <person name="Shimizu N."/>
            <person name="Hashimoto S."/>
            <person name="Yang J."/>
            <person name="Lee Y."/>
            <person name="Matsushima K."/>
            <person name="Sugano S."/>
            <person name="Sakaizumi M."/>
            <person name="Narita T."/>
            <person name="Ohishi K."/>
            <person name="Haga S."/>
            <person name="Ohta F."/>
            <person name="Nomoto H."/>
            <person name="Nogata K."/>
            <person name="Morishita T."/>
            <person name="Endo T."/>
            <person name="Shin-I T."/>
            <person name="Takeda H."/>
            <person name="Morishita S."/>
            <person name="Kohara Y."/>
        </authorList>
    </citation>
    <scope>NUCLEOTIDE SEQUENCE [LARGE SCALE GENOMIC DNA]</scope>
    <source>
        <strain evidence="11 12">Hd-rR</strain>
    </source>
</reference>
<dbReference type="SMART" id="SM00780">
    <property type="entry name" value="PIG-X"/>
    <property type="match status" value="1"/>
</dbReference>
<dbReference type="PANTHER" id="PTHR28650:SF1">
    <property type="entry name" value="PHOSPHATIDYLINOSITOL-GLYCAN BIOSYNTHESIS CLASS X PROTEIN"/>
    <property type="match status" value="1"/>
</dbReference>